<evidence type="ECO:0000313" key="1">
    <source>
        <dbReference type="EMBL" id="MDA3613749.1"/>
    </source>
</evidence>
<dbReference type="EMBL" id="JAQGEF010000002">
    <property type="protein sequence ID" value="MDA3613749.1"/>
    <property type="molecule type" value="Genomic_DNA"/>
</dbReference>
<name>A0ABT4UFX0_9BACT</name>
<sequence>MTNIQPEDLILYCYNELVGERKIIAEIELGKSWALQQKMKVLEESINVLNKNIKSPSIRSLQSVLNYAGKKSEVEY</sequence>
<keyword evidence="2" id="KW-1185">Reference proteome</keyword>
<gene>
    <name evidence="1" type="ORF">O3P16_02935</name>
</gene>
<accession>A0ABT4UFX0</accession>
<proteinExistence type="predicted"/>
<dbReference type="RefSeq" id="WP_407030077.1">
    <property type="nucleotide sequence ID" value="NZ_JAQGEF010000002.1"/>
</dbReference>
<organism evidence="1 2">
    <name type="scientific">Polluticaenibacter yanchengensis</name>
    <dbReference type="NCBI Taxonomy" id="3014562"/>
    <lineage>
        <taxon>Bacteria</taxon>
        <taxon>Pseudomonadati</taxon>
        <taxon>Bacteroidota</taxon>
        <taxon>Chitinophagia</taxon>
        <taxon>Chitinophagales</taxon>
        <taxon>Chitinophagaceae</taxon>
        <taxon>Polluticaenibacter</taxon>
    </lineage>
</organism>
<evidence type="ECO:0000313" key="2">
    <source>
        <dbReference type="Proteomes" id="UP001210231"/>
    </source>
</evidence>
<reference evidence="1 2" key="1">
    <citation type="submission" date="2022-12" db="EMBL/GenBank/DDBJ databases">
        <title>Chitinophagaceae gen. sp. nov., a new member of the family Chitinophagaceae, isolated from soil in a chemical factory.</title>
        <authorList>
            <person name="Ke Z."/>
        </authorList>
    </citation>
    <scope>NUCLEOTIDE SEQUENCE [LARGE SCALE GENOMIC DNA]</scope>
    <source>
        <strain evidence="1 2">LY-5</strain>
    </source>
</reference>
<comment type="caution">
    <text evidence="1">The sequence shown here is derived from an EMBL/GenBank/DDBJ whole genome shotgun (WGS) entry which is preliminary data.</text>
</comment>
<dbReference type="Proteomes" id="UP001210231">
    <property type="component" value="Unassembled WGS sequence"/>
</dbReference>
<protein>
    <submittedName>
        <fullName evidence="1">Uncharacterized protein</fullName>
    </submittedName>
</protein>